<keyword evidence="1" id="KW-0472">Membrane</keyword>
<dbReference type="EMBL" id="APKE01000033">
    <property type="protein sequence ID" value="KAF0675036.1"/>
    <property type="molecule type" value="Genomic_DNA"/>
</dbReference>
<dbReference type="OrthoDB" id="7877232at2"/>
<evidence type="ECO:0000313" key="3">
    <source>
        <dbReference type="Proteomes" id="UP000698242"/>
    </source>
</evidence>
<proteinExistence type="predicted"/>
<comment type="caution">
    <text evidence="2">The sequence shown here is derived from an EMBL/GenBank/DDBJ whole genome shotgun (WGS) entry which is preliminary data.</text>
</comment>
<dbReference type="Proteomes" id="UP000698242">
    <property type="component" value="Unassembled WGS sequence"/>
</dbReference>
<organism evidence="2 3">
    <name type="scientific">Profundibacterium mesophilum KAUST100406-0324</name>
    <dbReference type="NCBI Taxonomy" id="1037889"/>
    <lineage>
        <taxon>Bacteria</taxon>
        <taxon>Pseudomonadati</taxon>
        <taxon>Pseudomonadota</taxon>
        <taxon>Alphaproteobacteria</taxon>
        <taxon>Rhodobacterales</taxon>
        <taxon>Roseobacteraceae</taxon>
        <taxon>Profundibacterium</taxon>
    </lineage>
</organism>
<keyword evidence="3" id="KW-1185">Reference proteome</keyword>
<feature type="transmembrane region" description="Helical" evidence="1">
    <location>
        <begin position="15"/>
        <end position="37"/>
    </location>
</feature>
<feature type="transmembrane region" description="Helical" evidence="1">
    <location>
        <begin position="43"/>
        <end position="63"/>
    </location>
</feature>
<dbReference type="AlphaFoldDB" id="A0A921NNK4"/>
<gene>
    <name evidence="2" type="ORF">PMES_02745</name>
</gene>
<keyword evidence="1" id="KW-1133">Transmembrane helix</keyword>
<reference evidence="2" key="1">
    <citation type="submission" date="2013-03" db="EMBL/GenBank/DDBJ databases">
        <title>Genome Sequence of the Profundibacterium mesophilum strain KAUST100406-0324T from Red Sea, a novel genus in the family Rhodobacteraceae.</title>
        <authorList>
            <person name="Essack M."/>
            <person name="Alam I."/>
            <person name="Lafi F."/>
            <person name="Alawi W."/>
            <person name="Kamanu F."/>
            <person name="Al-Suwailem A."/>
            <person name="Lee O.O."/>
            <person name="Xu Y."/>
            <person name="Bajic V."/>
            <person name="Qian P.-Y."/>
            <person name="Archer J."/>
        </authorList>
    </citation>
    <scope>NUCLEOTIDE SEQUENCE</scope>
    <source>
        <strain evidence="2">KAUST100406-0324</strain>
    </source>
</reference>
<accession>A0A921NNK4</accession>
<name>A0A921NNK4_9RHOB</name>
<keyword evidence="1" id="KW-0812">Transmembrane</keyword>
<sequence length="70" mass="7754">MSGLDRVKMPENRRWILSVVAAVVFIMCMMLSASWWVGAPISHLVIAAVVSLAIGLFVGMIAARRGRKRR</sequence>
<evidence type="ECO:0000313" key="2">
    <source>
        <dbReference type="EMBL" id="KAF0675036.1"/>
    </source>
</evidence>
<dbReference type="RefSeq" id="WP_159966257.1">
    <property type="nucleotide sequence ID" value="NZ_APKE01000033.1"/>
</dbReference>
<evidence type="ECO:0000256" key="1">
    <source>
        <dbReference type="SAM" id="Phobius"/>
    </source>
</evidence>
<protein>
    <submittedName>
        <fullName evidence="2">Uncharacterized protein</fullName>
    </submittedName>
</protein>